<organism evidence="10 11">
    <name type="scientific">Fibrella forsythiae</name>
    <dbReference type="NCBI Taxonomy" id="2817061"/>
    <lineage>
        <taxon>Bacteria</taxon>
        <taxon>Pseudomonadati</taxon>
        <taxon>Bacteroidota</taxon>
        <taxon>Cytophagia</taxon>
        <taxon>Cytophagales</taxon>
        <taxon>Spirosomataceae</taxon>
        <taxon>Fibrella</taxon>
    </lineage>
</organism>
<evidence type="ECO:0000313" key="10">
    <source>
        <dbReference type="EMBL" id="MBO0952211.1"/>
    </source>
</evidence>
<sequence length="355" mass="39328">MICSAALWAWVASCGPKGSWGGDVNPEPPTAVGTPYPWKTPANFPAPVYDFANNPLTREGVALGRTLFYDATLSKDGTITCAFCHSPFTAFSHTDHPLSHGIKDQIGTRNVPGIFNMAWRETFFWDGGIFDLDLLPIAPIQNPVEMGDSLGNVLKKVRASGRYRPLFKAAYGTDSITSERFLKSLSQFMLTMVSSDSGYDKYVRKEADAALPDAAQRGLTLFQAKCAGCHKEPFFTDQRFRNNGLPKLTTAKFDDLGRGAITGQAADNYKFRVPSLRNVEFTPPYMHDGRFTTLQQVLRHYAAGVQDSPQLDPLLKQNGQPGIPMTQQEQNDIITFLLTLTDYTFISNPDLQPLR</sequence>
<dbReference type="PANTHER" id="PTHR30600:SF10">
    <property type="entry name" value="BLL6722 PROTEIN"/>
    <property type="match status" value="1"/>
</dbReference>
<dbReference type="GO" id="GO:0004601">
    <property type="term" value="F:peroxidase activity"/>
    <property type="evidence" value="ECO:0007669"/>
    <property type="project" value="UniProtKB-KW"/>
</dbReference>
<feature type="domain" description="Cytochrome c" evidence="9">
    <location>
        <begin position="213"/>
        <end position="341"/>
    </location>
</feature>
<dbReference type="EMBL" id="JAFMYW010000010">
    <property type="protein sequence ID" value="MBO0952211.1"/>
    <property type="molecule type" value="Genomic_DNA"/>
</dbReference>
<reference evidence="10 11" key="1">
    <citation type="submission" date="2021-03" db="EMBL/GenBank/DDBJ databases">
        <title>Fibrella sp. HMF5405 genome sequencing and assembly.</title>
        <authorList>
            <person name="Kang H."/>
            <person name="Kim H."/>
            <person name="Bae S."/>
            <person name="Joh K."/>
        </authorList>
    </citation>
    <scope>NUCLEOTIDE SEQUENCE [LARGE SCALE GENOMIC DNA]</scope>
    <source>
        <strain evidence="10 11">HMF5405</strain>
    </source>
</reference>
<dbReference type="InterPro" id="IPR026259">
    <property type="entry name" value="MauG/Cytc_peroxidase"/>
</dbReference>
<dbReference type="InterPro" id="IPR009056">
    <property type="entry name" value="Cyt_c-like_dom"/>
</dbReference>
<keyword evidence="11" id="KW-1185">Reference proteome</keyword>
<evidence type="ECO:0000259" key="9">
    <source>
        <dbReference type="PROSITE" id="PS51007"/>
    </source>
</evidence>
<evidence type="ECO:0000256" key="2">
    <source>
        <dbReference type="ARBA" id="ARBA00022617"/>
    </source>
</evidence>
<dbReference type="InterPro" id="IPR051395">
    <property type="entry name" value="Cytochrome_c_Peroxidase/MauG"/>
</dbReference>
<dbReference type="Pfam" id="PF03150">
    <property type="entry name" value="CCP_MauG"/>
    <property type="match status" value="1"/>
</dbReference>
<dbReference type="PANTHER" id="PTHR30600">
    <property type="entry name" value="CYTOCHROME C PEROXIDASE-RELATED"/>
    <property type="match status" value="1"/>
</dbReference>
<keyword evidence="7 8" id="KW-0408">Iron</keyword>
<evidence type="ECO:0000256" key="3">
    <source>
        <dbReference type="ARBA" id="ARBA00022723"/>
    </source>
</evidence>
<dbReference type="Gene3D" id="1.10.760.10">
    <property type="entry name" value="Cytochrome c-like domain"/>
    <property type="match status" value="2"/>
</dbReference>
<dbReference type="InterPro" id="IPR004852">
    <property type="entry name" value="Di-haem_cyt_c_peroxidsae"/>
</dbReference>
<evidence type="ECO:0000313" key="11">
    <source>
        <dbReference type="Proteomes" id="UP000664628"/>
    </source>
</evidence>
<dbReference type="PROSITE" id="PS51007">
    <property type="entry name" value="CYTC"/>
    <property type="match status" value="1"/>
</dbReference>
<dbReference type="Proteomes" id="UP000664628">
    <property type="component" value="Unassembled WGS sequence"/>
</dbReference>
<keyword evidence="10" id="KW-0575">Peroxidase</keyword>
<dbReference type="PIRSF" id="PIRSF000294">
    <property type="entry name" value="Cytochrome-c_peroxidase"/>
    <property type="match status" value="1"/>
</dbReference>
<keyword evidence="4" id="KW-0732">Signal</keyword>
<evidence type="ECO:0000256" key="5">
    <source>
        <dbReference type="ARBA" id="ARBA00022764"/>
    </source>
</evidence>
<keyword evidence="2 8" id="KW-0349">Heme</keyword>
<keyword evidence="5" id="KW-0574">Periplasm</keyword>
<accession>A0ABS3JQD0</accession>
<comment type="caution">
    <text evidence="10">The sequence shown here is derived from an EMBL/GenBank/DDBJ whole genome shotgun (WGS) entry which is preliminary data.</text>
</comment>
<gene>
    <name evidence="10" type="ORF">J2I46_26755</name>
</gene>
<evidence type="ECO:0000256" key="1">
    <source>
        <dbReference type="ARBA" id="ARBA00004418"/>
    </source>
</evidence>
<name>A0ABS3JQD0_9BACT</name>
<keyword evidence="3 8" id="KW-0479">Metal-binding</keyword>
<dbReference type="SUPFAM" id="SSF46626">
    <property type="entry name" value="Cytochrome c"/>
    <property type="match status" value="2"/>
</dbReference>
<evidence type="ECO:0000256" key="6">
    <source>
        <dbReference type="ARBA" id="ARBA00023002"/>
    </source>
</evidence>
<evidence type="ECO:0000256" key="7">
    <source>
        <dbReference type="ARBA" id="ARBA00023004"/>
    </source>
</evidence>
<proteinExistence type="predicted"/>
<keyword evidence="6" id="KW-0560">Oxidoreductase</keyword>
<dbReference type="InterPro" id="IPR036909">
    <property type="entry name" value="Cyt_c-like_dom_sf"/>
</dbReference>
<evidence type="ECO:0000256" key="4">
    <source>
        <dbReference type="ARBA" id="ARBA00022729"/>
    </source>
</evidence>
<protein>
    <submittedName>
        <fullName evidence="10">Cytochrome-c peroxidase</fullName>
    </submittedName>
</protein>
<comment type="subcellular location">
    <subcellularLocation>
        <location evidence="1">Periplasm</location>
    </subcellularLocation>
</comment>
<evidence type="ECO:0000256" key="8">
    <source>
        <dbReference type="PROSITE-ProRule" id="PRU00433"/>
    </source>
</evidence>